<comment type="caution">
    <text evidence="3">Lacks conserved residue(s) required for the propagation of feature annotation.</text>
</comment>
<evidence type="ECO:0000313" key="7">
    <source>
        <dbReference type="Proteomes" id="UP000523161"/>
    </source>
</evidence>
<name>A0A7Y5AP24_9GAMM</name>
<accession>A0A7Y5AP24</accession>
<evidence type="ECO:0000256" key="2">
    <source>
        <dbReference type="ARBA" id="ARBA00005988"/>
    </source>
</evidence>
<dbReference type="RefSeq" id="WP_173499807.1">
    <property type="nucleotide sequence ID" value="NZ_JABSOD010000002.1"/>
</dbReference>
<evidence type="ECO:0000256" key="3">
    <source>
        <dbReference type="PROSITE-ProRule" id="PRU01379"/>
    </source>
</evidence>
<proteinExistence type="inferred from homology"/>
<evidence type="ECO:0000259" key="5">
    <source>
        <dbReference type="PROSITE" id="PS52035"/>
    </source>
</evidence>
<keyword evidence="4" id="KW-0732">Signal</keyword>
<dbReference type="PANTHER" id="PTHR11705">
    <property type="entry name" value="PROTEASE FAMILY M14 CARBOXYPEPTIDASE A,B"/>
    <property type="match status" value="1"/>
</dbReference>
<feature type="chain" id="PRO_5031264896" evidence="4">
    <location>
        <begin position="22"/>
        <end position="597"/>
    </location>
</feature>
<dbReference type="SUPFAM" id="SSF53187">
    <property type="entry name" value="Zn-dependent exopeptidases"/>
    <property type="match status" value="1"/>
</dbReference>
<evidence type="ECO:0000256" key="1">
    <source>
        <dbReference type="ARBA" id="ARBA00001947"/>
    </source>
</evidence>
<dbReference type="GO" id="GO:0006508">
    <property type="term" value="P:proteolysis"/>
    <property type="evidence" value="ECO:0007669"/>
    <property type="project" value="InterPro"/>
</dbReference>
<feature type="domain" description="Peptidase M14" evidence="5">
    <location>
        <begin position="58"/>
        <end position="310"/>
    </location>
</feature>
<dbReference type="EMBL" id="JABSOD010000002">
    <property type="protein sequence ID" value="NRQ41569.1"/>
    <property type="molecule type" value="Genomic_DNA"/>
</dbReference>
<sequence length="597" mass="66893">MSKLSPLLLSAAILLPAVSQAAADWLPPLPAWQGSSEALIKSKGLPWVTPAELTGLTDSPDYAATLKYLSALVDSSDLLMLEQFGVSAQGRPLYVVKASRALHKIAQNPQRPLLLVQAGIHSGEIDGKDAGLMLLRDIAQGDKAHLLANADLLFIPVLSPDGHERRSQHNRMNQRGPLHQGWRATAQNLNLNRDYAKADAPEMQALLTLINRYQPDLYIDVHVTDGEDYQYDITYGFNEPFAAVSANGASWLAKLYRPAVNAALTKAGHIAGPLVFGIDSKDFSKGISGWTASPRFSNGYGDVRHLPTVLVENHSLKPYRQRVLGTYVLLEQSLTLLNEQGKALILARQADLQARPKRMPLSFKAAEQADSIDFKGMSYELRQSAISGDTYVAWTGKPQLYPQLPVYWDKVVDKEVAIPQAYWLPPEQHSVIQRLKIHGIELSVLEKPQTVSAQQLSLTAYKFAEKPFESRFMLTEAVFSRATVNRNLTAGWVKVSTDQPLGRLAVALLEPTAPDSFFSWGFFPGMFERTEYFEPYAIEPLIAQMLTQQPELQQQFEQALAEDEALRTNPRERYNWFYRQMPFYDRQYLKYPVLIEP</sequence>
<dbReference type="Proteomes" id="UP000523161">
    <property type="component" value="Unassembled WGS sequence"/>
</dbReference>
<comment type="caution">
    <text evidence="6">The sequence shown here is derived from an EMBL/GenBank/DDBJ whole genome shotgun (WGS) entry which is preliminary data.</text>
</comment>
<dbReference type="PROSITE" id="PS52035">
    <property type="entry name" value="PEPTIDASE_M14"/>
    <property type="match status" value="1"/>
</dbReference>
<feature type="signal peptide" evidence="4">
    <location>
        <begin position="1"/>
        <end position="21"/>
    </location>
</feature>
<dbReference type="GO" id="GO:0008270">
    <property type="term" value="F:zinc ion binding"/>
    <property type="evidence" value="ECO:0007669"/>
    <property type="project" value="InterPro"/>
</dbReference>
<keyword evidence="7" id="KW-1185">Reference proteome</keyword>
<dbReference type="SMART" id="SM00631">
    <property type="entry name" value="Zn_pept"/>
    <property type="match status" value="1"/>
</dbReference>
<dbReference type="Gene3D" id="3.40.630.10">
    <property type="entry name" value="Zn peptidases"/>
    <property type="match status" value="1"/>
</dbReference>
<dbReference type="AlphaFoldDB" id="A0A7Y5AP24"/>
<comment type="cofactor">
    <cofactor evidence="1">
        <name>Zn(2+)</name>
        <dbReference type="ChEBI" id="CHEBI:29105"/>
    </cofactor>
</comment>
<evidence type="ECO:0000256" key="4">
    <source>
        <dbReference type="SAM" id="SignalP"/>
    </source>
</evidence>
<dbReference type="InterPro" id="IPR000834">
    <property type="entry name" value="Peptidase_M14"/>
</dbReference>
<dbReference type="Pfam" id="PF00246">
    <property type="entry name" value="Peptidase_M14"/>
    <property type="match status" value="1"/>
</dbReference>
<gene>
    <name evidence="6" type="ORF">HRH59_03175</name>
</gene>
<protein>
    <submittedName>
        <fullName evidence="6">M14 family metallopeptidase</fullName>
    </submittedName>
</protein>
<organism evidence="6 7">
    <name type="scientific">Rheinheimera lutimaris</name>
    <dbReference type="NCBI Taxonomy" id="2740584"/>
    <lineage>
        <taxon>Bacteria</taxon>
        <taxon>Pseudomonadati</taxon>
        <taxon>Pseudomonadota</taxon>
        <taxon>Gammaproteobacteria</taxon>
        <taxon>Chromatiales</taxon>
        <taxon>Chromatiaceae</taxon>
        <taxon>Rheinheimera</taxon>
    </lineage>
</organism>
<comment type="similarity">
    <text evidence="2 3">Belongs to the peptidase M14 family.</text>
</comment>
<reference evidence="6 7" key="1">
    <citation type="submission" date="2020-06" db="EMBL/GenBank/DDBJ databases">
        <title>Rheinheimera sp. nov., a marine bacterium isolated from coastal.</title>
        <authorList>
            <person name="Yu Q."/>
            <person name="Qi Y."/>
            <person name="Pu J."/>
        </authorList>
    </citation>
    <scope>NUCLEOTIDE SEQUENCE [LARGE SCALE GENOMIC DNA]</scope>
    <source>
        <strain evidence="6 7">YQF-2</strain>
    </source>
</reference>
<dbReference type="GO" id="GO:0005615">
    <property type="term" value="C:extracellular space"/>
    <property type="evidence" value="ECO:0007669"/>
    <property type="project" value="TreeGrafter"/>
</dbReference>
<dbReference type="PANTHER" id="PTHR11705:SF145">
    <property type="entry name" value="PEPTIDASE M14 CARBOXYPEPTIDASE A DOMAIN-CONTAINING PROTEIN"/>
    <property type="match status" value="1"/>
</dbReference>
<evidence type="ECO:0000313" key="6">
    <source>
        <dbReference type="EMBL" id="NRQ41569.1"/>
    </source>
</evidence>
<dbReference type="GO" id="GO:0004181">
    <property type="term" value="F:metallocarboxypeptidase activity"/>
    <property type="evidence" value="ECO:0007669"/>
    <property type="project" value="InterPro"/>
</dbReference>
<dbReference type="CDD" id="cd06241">
    <property type="entry name" value="M14-like"/>
    <property type="match status" value="1"/>
</dbReference>